<dbReference type="PROSITE" id="PS50290">
    <property type="entry name" value="PI3_4_KINASE_3"/>
    <property type="match status" value="1"/>
</dbReference>
<feature type="domain" description="PI3K/PI4K catalytic" evidence="9">
    <location>
        <begin position="268"/>
        <end position="560"/>
    </location>
</feature>
<protein>
    <recommendedName>
        <fullName evidence="2">1-phosphatidylinositol 4-kinase</fullName>
        <ecNumber evidence="2">2.7.1.67</ecNumber>
    </recommendedName>
</protein>
<evidence type="ECO:0000256" key="3">
    <source>
        <dbReference type="ARBA" id="ARBA00022679"/>
    </source>
</evidence>
<keyword evidence="7" id="KW-0067">ATP-binding</keyword>
<dbReference type="GO" id="GO:0005524">
    <property type="term" value="F:ATP binding"/>
    <property type="evidence" value="ECO:0007669"/>
    <property type="project" value="UniProtKB-KW"/>
</dbReference>
<evidence type="ECO:0000256" key="6">
    <source>
        <dbReference type="ARBA" id="ARBA00022777"/>
    </source>
</evidence>
<dbReference type="SUPFAM" id="SSF54236">
    <property type="entry name" value="Ubiquitin-like"/>
    <property type="match status" value="2"/>
</dbReference>
<organism evidence="10 11">
    <name type="scientific">Deinandra increscens subsp. villosa</name>
    <dbReference type="NCBI Taxonomy" id="3103831"/>
    <lineage>
        <taxon>Eukaryota</taxon>
        <taxon>Viridiplantae</taxon>
        <taxon>Streptophyta</taxon>
        <taxon>Embryophyta</taxon>
        <taxon>Tracheophyta</taxon>
        <taxon>Spermatophyta</taxon>
        <taxon>Magnoliopsida</taxon>
        <taxon>eudicotyledons</taxon>
        <taxon>Gunneridae</taxon>
        <taxon>Pentapetalae</taxon>
        <taxon>asterids</taxon>
        <taxon>campanulids</taxon>
        <taxon>Asterales</taxon>
        <taxon>Asteraceae</taxon>
        <taxon>Asteroideae</taxon>
        <taxon>Heliantheae alliance</taxon>
        <taxon>Madieae</taxon>
        <taxon>Madiinae</taxon>
        <taxon>Deinandra</taxon>
    </lineage>
</organism>
<evidence type="ECO:0000256" key="7">
    <source>
        <dbReference type="ARBA" id="ARBA00022840"/>
    </source>
</evidence>
<reference evidence="10 11" key="1">
    <citation type="submission" date="2024-04" db="EMBL/GenBank/DDBJ databases">
        <title>The reference genome of an endangered Asteraceae, Deinandra increscens subsp. villosa, native to the Central Coast of California.</title>
        <authorList>
            <person name="Guilliams M."/>
            <person name="Hasenstab-Lehman K."/>
            <person name="Meyer R."/>
            <person name="Mcevoy S."/>
        </authorList>
    </citation>
    <scope>NUCLEOTIDE SEQUENCE [LARGE SCALE GENOMIC DNA]</scope>
    <source>
        <tissue evidence="10">Leaf</tissue>
    </source>
</reference>
<keyword evidence="11" id="KW-1185">Reference proteome</keyword>
<comment type="similarity">
    <text evidence="1">Belongs to the PI3/PI4-kinase family. Type II PI4K subfamily.</text>
</comment>
<dbReference type="Pfam" id="PF00454">
    <property type="entry name" value="PI3_PI4_kinase"/>
    <property type="match status" value="1"/>
</dbReference>
<keyword evidence="4" id="KW-0677">Repeat</keyword>
<dbReference type="PANTHER" id="PTHR45800:SF24">
    <property type="entry name" value="PHOSPHATIDYLINOSITOL 4-KINASE GAMMA 4"/>
    <property type="match status" value="1"/>
</dbReference>
<accession>A0AAP0CMP3</accession>
<evidence type="ECO:0000256" key="4">
    <source>
        <dbReference type="ARBA" id="ARBA00022737"/>
    </source>
</evidence>
<dbReference type="FunFam" id="3.10.20.90:FF:000307">
    <property type="entry name" value="Phosphatidylinositol 4-kinase gamma 4"/>
    <property type="match status" value="1"/>
</dbReference>
<dbReference type="InterPro" id="IPR044571">
    <property type="entry name" value="P4KG1-8"/>
</dbReference>
<keyword evidence="6" id="KW-0418">Kinase</keyword>
<proteinExistence type="inferred from homology"/>
<dbReference type="InterPro" id="IPR000626">
    <property type="entry name" value="Ubiquitin-like_dom"/>
</dbReference>
<dbReference type="CDD" id="cd17039">
    <property type="entry name" value="Ubl_ubiquitin_like"/>
    <property type="match status" value="1"/>
</dbReference>
<dbReference type="GO" id="GO:0004430">
    <property type="term" value="F:1-phosphatidylinositol 4-kinase activity"/>
    <property type="evidence" value="ECO:0007669"/>
    <property type="project" value="UniProtKB-EC"/>
</dbReference>
<dbReference type="EMBL" id="JBCNJP010000025">
    <property type="protein sequence ID" value="KAK9056123.1"/>
    <property type="molecule type" value="Genomic_DNA"/>
</dbReference>
<evidence type="ECO:0000313" key="10">
    <source>
        <dbReference type="EMBL" id="KAK9056123.1"/>
    </source>
</evidence>
<evidence type="ECO:0000256" key="5">
    <source>
        <dbReference type="ARBA" id="ARBA00022741"/>
    </source>
</evidence>
<dbReference type="AlphaFoldDB" id="A0AAP0CMP3"/>
<comment type="caution">
    <text evidence="10">The sequence shown here is derived from an EMBL/GenBank/DDBJ whole genome shotgun (WGS) entry which is preliminary data.</text>
</comment>
<dbReference type="SMART" id="SM00213">
    <property type="entry name" value="UBQ"/>
    <property type="match status" value="2"/>
</dbReference>
<dbReference type="PROSITE" id="PS50053">
    <property type="entry name" value="UBIQUITIN_2"/>
    <property type="match status" value="2"/>
</dbReference>
<gene>
    <name evidence="10" type="ORF">SSX86_027211</name>
</gene>
<name>A0AAP0CMP3_9ASTR</name>
<dbReference type="Proteomes" id="UP001408789">
    <property type="component" value="Unassembled WGS sequence"/>
</dbReference>
<dbReference type="InterPro" id="IPR029071">
    <property type="entry name" value="Ubiquitin-like_domsf"/>
</dbReference>
<feature type="domain" description="Ubiquitin-like" evidence="8">
    <location>
        <begin position="105"/>
        <end position="182"/>
    </location>
</feature>
<keyword evidence="5" id="KW-0547">Nucleotide-binding</keyword>
<evidence type="ECO:0000259" key="9">
    <source>
        <dbReference type="PROSITE" id="PS50290"/>
    </source>
</evidence>
<dbReference type="SUPFAM" id="SSF56112">
    <property type="entry name" value="Protein kinase-like (PK-like)"/>
    <property type="match status" value="1"/>
</dbReference>
<evidence type="ECO:0000259" key="8">
    <source>
        <dbReference type="PROSITE" id="PS50053"/>
    </source>
</evidence>
<evidence type="ECO:0000256" key="1">
    <source>
        <dbReference type="ARBA" id="ARBA00008941"/>
    </source>
</evidence>
<dbReference type="PANTHER" id="PTHR45800">
    <property type="entry name" value="PHOSPHATIDYLINOSITOL 4-KINASE GAMMA"/>
    <property type="match status" value="1"/>
</dbReference>
<feature type="domain" description="Ubiquitin-like" evidence="8">
    <location>
        <begin position="27"/>
        <end position="100"/>
    </location>
</feature>
<dbReference type="InterPro" id="IPR000403">
    <property type="entry name" value="PI3/4_kinase_cat_dom"/>
</dbReference>
<evidence type="ECO:0000313" key="11">
    <source>
        <dbReference type="Proteomes" id="UP001408789"/>
    </source>
</evidence>
<dbReference type="Pfam" id="PF00240">
    <property type="entry name" value="ubiquitin"/>
    <property type="match status" value="2"/>
</dbReference>
<evidence type="ECO:0000256" key="2">
    <source>
        <dbReference type="ARBA" id="ARBA00012169"/>
    </source>
</evidence>
<sequence>MSSAGVIALNPRSDDSILPSCHFHDQEAIMIHLAMSGSVVPMRVLESDSIESVKLRIQSYKGFVVKNQKLVCGGRELSRSNSLVKDYGVGDGNVVHLVVRLSDLQEINVKTSCGKEFTFHVEKNHDVGYVKRQLAKGKKGLVDIDEQEVLFKGQQLEDERLINDICKNNNDAVIRLSVRKSAKIRGKPVEKNFELSIVAPQSNDSKKQDLAVKQLRNGAHGIEYYGSVPKEALNRTTWLEPVIVNPKATLPSVLLDLISSTHDGLMKGSHPIRSSEGTGGAYFMMDASGTKYLSVFKPIDEEPMAANNPRGLPLSADGEGLKKGTTVGGGAFREVAAYLLDHPKGERRSISGEPKGFSGVPPTFLANCLHKGFNHPNGVKEKIGSLQMFVKSTGSCEDMGPGAFPVDEVHKISVLDIRMANADRHAGNILVSKGEDGKYVLIPIDHGYCLPTSFEDCTFDWLYWPQARKPFNPETIKYIKSLDAEEDIALLNFYGWNLPSECARTFRISTMLLKKGVEKGFTPFIIGNIMCRENLNKKSLIEEIVEEAEDLVLPGSSEAAFIAAVSQVMDRHLDLIA</sequence>
<dbReference type="Gene3D" id="3.10.20.90">
    <property type="entry name" value="Phosphatidylinositol 3-kinase Catalytic Subunit, Chain A, domain 1"/>
    <property type="match status" value="2"/>
</dbReference>
<dbReference type="EC" id="2.7.1.67" evidence="2"/>
<dbReference type="InterPro" id="IPR011009">
    <property type="entry name" value="Kinase-like_dom_sf"/>
</dbReference>
<keyword evidence="3" id="KW-0808">Transferase</keyword>